<name>A0ABW5B3N6_9BACT</name>
<comment type="caution">
    <text evidence="1">The sequence shown here is derived from an EMBL/GenBank/DDBJ whole genome shotgun (WGS) entry which is preliminary data.</text>
</comment>
<dbReference type="RefSeq" id="WP_380799784.1">
    <property type="nucleotide sequence ID" value="NZ_JBHUIV010000003.1"/>
</dbReference>
<evidence type="ECO:0008006" key="3">
    <source>
        <dbReference type="Google" id="ProtNLM"/>
    </source>
</evidence>
<evidence type="ECO:0000313" key="2">
    <source>
        <dbReference type="Proteomes" id="UP001597414"/>
    </source>
</evidence>
<evidence type="ECO:0000313" key="1">
    <source>
        <dbReference type="EMBL" id="MFD2200190.1"/>
    </source>
</evidence>
<protein>
    <recommendedName>
        <fullName evidence="3">GIY-YIG nuclease family protein</fullName>
    </recommendedName>
</protein>
<organism evidence="1 2">
    <name type="scientific">Shivajiella indica</name>
    <dbReference type="NCBI Taxonomy" id="872115"/>
    <lineage>
        <taxon>Bacteria</taxon>
        <taxon>Pseudomonadati</taxon>
        <taxon>Bacteroidota</taxon>
        <taxon>Cytophagia</taxon>
        <taxon>Cytophagales</taxon>
        <taxon>Cyclobacteriaceae</taxon>
        <taxon>Shivajiella</taxon>
    </lineage>
</organism>
<keyword evidence="2" id="KW-1185">Reference proteome</keyword>
<dbReference type="EMBL" id="JBHUIV010000003">
    <property type="protein sequence ID" value="MFD2200190.1"/>
    <property type="molecule type" value="Genomic_DNA"/>
</dbReference>
<gene>
    <name evidence="1" type="ORF">ACFSKV_01340</name>
</gene>
<proteinExistence type="predicted"/>
<accession>A0ABW5B3N6</accession>
<sequence>MKNIEFDREEIEGIFHSAESSLFSESSIHWLNYDLPFTCMNISEVIDQVKNLPIVYCIWISDGLEPRPIYVEHSSASLSRQRLFNHFVDKHVKTGAKLEKVKEALLNGKRIGISFLRIEPDYMRKPLEEWLISRNSDKLVWNIHGKLKRR</sequence>
<reference evidence="2" key="1">
    <citation type="journal article" date="2019" name="Int. J. Syst. Evol. Microbiol.">
        <title>The Global Catalogue of Microorganisms (GCM) 10K type strain sequencing project: providing services to taxonomists for standard genome sequencing and annotation.</title>
        <authorList>
            <consortium name="The Broad Institute Genomics Platform"/>
            <consortium name="The Broad Institute Genome Sequencing Center for Infectious Disease"/>
            <person name="Wu L."/>
            <person name="Ma J."/>
        </authorList>
    </citation>
    <scope>NUCLEOTIDE SEQUENCE [LARGE SCALE GENOMIC DNA]</scope>
    <source>
        <strain evidence="2">KCTC 19812</strain>
    </source>
</reference>
<dbReference type="Proteomes" id="UP001597414">
    <property type="component" value="Unassembled WGS sequence"/>
</dbReference>